<proteinExistence type="predicted"/>
<name>A0A0B7IVP3_9FLAO</name>
<protein>
    <submittedName>
        <fullName evidence="1">Uncharacterized protein</fullName>
    </submittedName>
</protein>
<dbReference type="Proteomes" id="UP000038200">
    <property type="component" value="Unassembled WGS sequence"/>
</dbReference>
<sequence>MISWCFKNKTILLHPQLTGELIKLFYKLNYANNFTVSTKRKNQNYQEE</sequence>
<organism evidence="1 2">
    <name type="scientific">Capnocytophaga canis</name>
    <dbReference type="NCBI Taxonomy" id="1848903"/>
    <lineage>
        <taxon>Bacteria</taxon>
        <taxon>Pseudomonadati</taxon>
        <taxon>Bacteroidota</taxon>
        <taxon>Flavobacteriia</taxon>
        <taxon>Flavobacteriales</taxon>
        <taxon>Flavobacteriaceae</taxon>
        <taxon>Capnocytophaga</taxon>
    </lineage>
</organism>
<evidence type="ECO:0000313" key="1">
    <source>
        <dbReference type="EMBL" id="CEN54023.1"/>
    </source>
</evidence>
<dbReference type="EMBL" id="CDOL01000259">
    <property type="protein sequence ID" value="CEN54023.1"/>
    <property type="molecule type" value="Genomic_DNA"/>
</dbReference>
<evidence type="ECO:0000313" key="2">
    <source>
        <dbReference type="Proteomes" id="UP000038200"/>
    </source>
</evidence>
<gene>
    <name evidence="1" type="ORF">CCAND93_680044</name>
</gene>
<accession>A0A0B7IVP3</accession>
<dbReference type="AlphaFoldDB" id="A0A0B7IVP3"/>
<reference evidence="1 2" key="1">
    <citation type="submission" date="2015-01" db="EMBL/GenBank/DDBJ databases">
        <authorList>
            <person name="MANFREDI Pablo"/>
        </authorList>
    </citation>
    <scope>NUCLEOTIDE SEQUENCE [LARGE SCALE GENOMIC DNA]</scope>
    <source>
        <strain evidence="1 2">CcD93</strain>
    </source>
</reference>